<name>A0A2H3KIQ8_9CHLR</name>
<protein>
    <submittedName>
        <fullName evidence="1">Uncharacterized protein</fullName>
    </submittedName>
</protein>
<reference evidence="1 2" key="1">
    <citation type="submission" date="2016-05" db="EMBL/GenBank/DDBJ databases">
        <authorList>
            <person name="Lavstsen T."/>
            <person name="Jespersen J.S."/>
        </authorList>
    </citation>
    <scope>NUCLEOTIDE SEQUENCE [LARGE SCALE GENOMIC DNA]</scope>
    <source>
        <strain evidence="1 2">B7-9</strain>
    </source>
</reference>
<sequence length="76" mass="8638">MTFLKPYFPRTHGFVDQATLRDTALMMPEHPEAPNTDPLYTCFCVAPRLIYAPGEPRLVQTLSWATFLTKLPMHGS</sequence>
<dbReference type="Proteomes" id="UP000220922">
    <property type="component" value="Unassembled WGS sequence"/>
</dbReference>
<accession>A0A2H3KIQ8</accession>
<proteinExistence type="predicted"/>
<dbReference type="RefSeq" id="WP_097654157.1">
    <property type="nucleotide sequence ID" value="NZ_LYXE01000126.1"/>
</dbReference>
<evidence type="ECO:0000313" key="1">
    <source>
        <dbReference type="EMBL" id="PDV97731.1"/>
    </source>
</evidence>
<organism evidence="1 2">
    <name type="scientific">Candidatus Chloroploca asiatica</name>
    <dbReference type="NCBI Taxonomy" id="1506545"/>
    <lineage>
        <taxon>Bacteria</taxon>
        <taxon>Bacillati</taxon>
        <taxon>Chloroflexota</taxon>
        <taxon>Chloroflexia</taxon>
        <taxon>Chloroflexales</taxon>
        <taxon>Chloroflexineae</taxon>
        <taxon>Oscillochloridaceae</taxon>
        <taxon>Candidatus Chloroploca</taxon>
    </lineage>
</organism>
<dbReference type="AlphaFoldDB" id="A0A2H3KIQ8"/>
<dbReference type="EMBL" id="LYXE01000126">
    <property type="protein sequence ID" value="PDV97731.1"/>
    <property type="molecule type" value="Genomic_DNA"/>
</dbReference>
<gene>
    <name evidence="1" type="ORF">A9Q02_17730</name>
</gene>
<keyword evidence="2" id="KW-1185">Reference proteome</keyword>
<dbReference type="OrthoDB" id="163705at2"/>
<evidence type="ECO:0000313" key="2">
    <source>
        <dbReference type="Proteomes" id="UP000220922"/>
    </source>
</evidence>
<comment type="caution">
    <text evidence="1">The sequence shown here is derived from an EMBL/GenBank/DDBJ whole genome shotgun (WGS) entry which is preliminary data.</text>
</comment>